<accession>A0AAJ7UA92</accession>
<dbReference type="AlphaFoldDB" id="A0AAJ7UA92"/>
<dbReference type="KEGG" id="pmrn:116954815"/>
<dbReference type="PANTHER" id="PTHR14817:SF2">
    <property type="entry name" value="COILED-COIL DOMAIN-CONTAINING PROTEIN 15"/>
    <property type="match status" value="1"/>
</dbReference>
<dbReference type="GeneID" id="116954815"/>
<evidence type="ECO:0000256" key="1">
    <source>
        <dbReference type="SAM" id="MobiDB-lite"/>
    </source>
</evidence>
<keyword evidence="2" id="KW-1185">Reference proteome</keyword>
<feature type="region of interest" description="Disordered" evidence="1">
    <location>
        <begin position="187"/>
        <end position="238"/>
    </location>
</feature>
<evidence type="ECO:0000313" key="2">
    <source>
        <dbReference type="Proteomes" id="UP001318040"/>
    </source>
</evidence>
<reference evidence="3" key="1">
    <citation type="submission" date="2025-08" db="UniProtKB">
        <authorList>
            <consortium name="RefSeq"/>
        </authorList>
    </citation>
    <scope>IDENTIFICATION</scope>
    <source>
        <tissue evidence="3">Sperm</tissue>
    </source>
</reference>
<name>A0AAJ7UA92_PETMA</name>
<dbReference type="PANTHER" id="PTHR14817">
    <property type="entry name" value="COILED-COIL DOMAIN-CONTAINING PROTEIN 15"/>
    <property type="match status" value="1"/>
</dbReference>
<gene>
    <name evidence="3" type="primary">LOC116954815</name>
</gene>
<sequence length="409" mass="46977">MRGARASLGRRAREVAPVGVWLEGAGDRGEPLNAAAVAAELEEERLSELFKEKRERLRRFQQEVQRRVTEQARLKRDQQLQSAVHEFEKISHAASLADGFLSKRDTCLFRDAPGLQICSPQRKGVRIAAAGHDQEEFGERKHPLEVPTFRRQAMDKLATRKIEPGGSATSDLPGDFWKVAAFKDNHTSRQMPVVPREPESRAGDESEDDWTEPVDVQDPQEKRVQGPLPNGVTSTMQKQTRYSTLRRVFQDLERERVKEHCRQKEHQKRMARIRAAKEKARQIEERKIVSALEEERERKRIIRSKDEQQKVTVTRELQRNKETVRFIEALRMQTLKEIEKKNILLPPMCFCGDSFWDSHPDSCANNCAFYKNEKAYAQALRSVLASCNMRSGRTRSRMIASTTASLGCN</sequence>
<protein>
    <submittedName>
        <fullName evidence="3">Uncharacterized protein LOC116954815 isoform X1</fullName>
    </submittedName>
</protein>
<dbReference type="Proteomes" id="UP001318040">
    <property type="component" value="Chromosome 56"/>
</dbReference>
<dbReference type="InterPro" id="IPR037693">
    <property type="entry name" value="CCDC15"/>
</dbReference>
<organism evidence="2 3">
    <name type="scientific">Petromyzon marinus</name>
    <name type="common">Sea lamprey</name>
    <dbReference type="NCBI Taxonomy" id="7757"/>
    <lineage>
        <taxon>Eukaryota</taxon>
        <taxon>Metazoa</taxon>
        <taxon>Chordata</taxon>
        <taxon>Craniata</taxon>
        <taxon>Vertebrata</taxon>
        <taxon>Cyclostomata</taxon>
        <taxon>Hyperoartia</taxon>
        <taxon>Petromyzontiformes</taxon>
        <taxon>Petromyzontidae</taxon>
        <taxon>Petromyzon</taxon>
    </lineage>
</organism>
<dbReference type="RefSeq" id="XP_032831541.1">
    <property type="nucleotide sequence ID" value="XM_032975650.1"/>
</dbReference>
<proteinExistence type="predicted"/>
<evidence type="ECO:0000313" key="3">
    <source>
        <dbReference type="RefSeq" id="XP_032831541.1"/>
    </source>
</evidence>
<dbReference type="GO" id="GO:0005813">
    <property type="term" value="C:centrosome"/>
    <property type="evidence" value="ECO:0007669"/>
    <property type="project" value="TreeGrafter"/>
</dbReference>